<evidence type="ECO:0000313" key="3">
    <source>
        <dbReference type="Proteomes" id="UP000234653"/>
    </source>
</evidence>
<keyword evidence="1" id="KW-0812">Transmembrane</keyword>
<dbReference type="AlphaFoldDB" id="A0A2K9HM27"/>
<name>A0A2K9HM27_9LACO</name>
<dbReference type="Pfam" id="PF06161">
    <property type="entry name" value="DUF975"/>
    <property type="match status" value="1"/>
</dbReference>
<reference evidence="2 3" key="1">
    <citation type="submission" date="2016-12" db="EMBL/GenBank/DDBJ databases">
        <title>The whole genome sequencing and assembly of Lactobacillus alimentarius DSM 20249T strain.</title>
        <authorList>
            <person name="Lee Y.-J."/>
            <person name="Yi H."/>
            <person name="Bahn Y.-S."/>
            <person name="Kim J.F."/>
            <person name="Lee D.-W."/>
        </authorList>
    </citation>
    <scope>NUCLEOTIDE SEQUENCE [LARGE SCALE GENOMIC DNA]</scope>
    <source>
        <strain evidence="2 3">DSM 20249</strain>
    </source>
</reference>
<evidence type="ECO:0008006" key="4">
    <source>
        <dbReference type="Google" id="ProtNLM"/>
    </source>
</evidence>
<feature type="transmembrane region" description="Helical" evidence="1">
    <location>
        <begin position="189"/>
        <end position="213"/>
    </location>
</feature>
<keyword evidence="3" id="KW-1185">Reference proteome</keyword>
<dbReference type="EMBL" id="CP018867">
    <property type="protein sequence ID" value="AUI72145.1"/>
    <property type="molecule type" value="Genomic_DNA"/>
</dbReference>
<keyword evidence="1" id="KW-1133">Transmembrane helix</keyword>
<gene>
    <name evidence="2" type="ORF">LA20249_08100</name>
</gene>
<dbReference type="Proteomes" id="UP000234653">
    <property type="component" value="Chromosome"/>
</dbReference>
<dbReference type="PANTHER" id="PTHR40076:SF1">
    <property type="entry name" value="MEMBRANE PROTEIN"/>
    <property type="match status" value="1"/>
</dbReference>
<feature type="transmembrane region" description="Helical" evidence="1">
    <location>
        <begin position="121"/>
        <end position="144"/>
    </location>
</feature>
<dbReference type="InterPro" id="IPR010380">
    <property type="entry name" value="DUF975"/>
</dbReference>
<evidence type="ECO:0000313" key="2">
    <source>
        <dbReference type="EMBL" id="AUI72145.1"/>
    </source>
</evidence>
<keyword evidence="1" id="KW-0472">Membrane</keyword>
<proteinExistence type="predicted"/>
<accession>A0A2K9HM27</accession>
<dbReference type="KEGG" id="lali:LA20249_08100"/>
<feature type="transmembrane region" description="Helical" evidence="1">
    <location>
        <begin position="21"/>
        <end position="42"/>
    </location>
</feature>
<evidence type="ECO:0000256" key="1">
    <source>
        <dbReference type="SAM" id="Phobius"/>
    </source>
</evidence>
<organism evidence="2 3">
    <name type="scientific">Companilactobacillus alimentarius DSM 20249</name>
    <dbReference type="NCBI Taxonomy" id="1423720"/>
    <lineage>
        <taxon>Bacteria</taxon>
        <taxon>Bacillati</taxon>
        <taxon>Bacillota</taxon>
        <taxon>Bacilli</taxon>
        <taxon>Lactobacillales</taxon>
        <taxon>Lactobacillaceae</taxon>
        <taxon>Companilactobacillus</taxon>
    </lineage>
</organism>
<protein>
    <recommendedName>
        <fullName evidence="4">Integral membrane protein</fullName>
    </recommendedName>
</protein>
<dbReference type="STRING" id="1423720.FC67_GL001440"/>
<dbReference type="PANTHER" id="PTHR40076">
    <property type="entry name" value="MEMBRANE PROTEIN-RELATED"/>
    <property type="match status" value="1"/>
</dbReference>
<dbReference type="RefSeq" id="WP_057737457.1">
    <property type="nucleotide sequence ID" value="NZ_AZDQ01000005.1"/>
</dbReference>
<dbReference type="OrthoDB" id="9784844at2"/>
<sequence>MNRYKTRAELKADVKNLLQGNWGKAILLYLIPAISIIFNININGSNSSGAVRNSIYYGNWNFLPSFLSLGLVSFIISLIFLLISLSATFRGLDWVEDSELDFEPLKSNFTYFRSPDWWKLIFIYILIYIFTILWSILLFIPGIIKSMAYSQTYFVYKDLNDRGLADNYSLTDYITRSRQLMVGNKGRYFVLQLSFIGWWLVGAITLGIGYIWILPYYKLTMANFYQDLISTNNKNNIE</sequence>
<feature type="transmembrane region" description="Helical" evidence="1">
    <location>
        <begin position="62"/>
        <end position="83"/>
    </location>
</feature>